<evidence type="ECO:0000313" key="4">
    <source>
        <dbReference type="EMBL" id="OSJ31662.1"/>
    </source>
</evidence>
<name>A0A1Y2JNI3_BRAJP</name>
<dbReference type="Proteomes" id="UP000193335">
    <property type="component" value="Unassembled WGS sequence"/>
</dbReference>
<keyword evidence="1 2" id="KW-0732">Signal</keyword>
<dbReference type="NCBIfam" id="TIGR02276">
    <property type="entry name" value="beta_rpt_yvtn"/>
    <property type="match status" value="2"/>
</dbReference>
<sequence>MTTSRSTMMKSIFLAATMLATGSVAWAGQAPGALSAADIPVSHHDRVYAAEQFSNTVSVTDPVDNKLLGVIRLGDPQPGNFSPLYKGQVLVHGMGFSPDHKTLAVVSIGSNSVSFIDTATNAVKHITYVGRSPHEAFFTPDGKEVWVTVRGENYISVIDPISFKEKTRITTPNGPGMQIFSPDGKYGYICSSFNPETDVVAVAEHKIVATVKQESPFCPNIAATPDGNQVWFTLKDVGRTQVFNAKPPFNAIKTIDTGPITNHVNFAHTAKGTFAYVTIGGLNEVKVFRTDDFSQVATIPVGNLPHGVWPSGDGTRIYVGLENADALAAIDTATNKVVGNVPIGQAPQAIAYVPNAAPNPDDRQNLQALGVAGQVAHLALASKDGAKDGTAPTSVSLFDQGLIQILQASVTGLQPKQKYVLALAEHGDGSGPLQPLAAFMTNPAGSAIVNVAGPIRQIVDQSAAEARRYLVIAAGDAAMPGEAVQIEAQ</sequence>
<dbReference type="Gene3D" id="2.130.10.10">
    <property type="entry name" value="YVTN repeat-like/Quinoprotein amine dehydrogenase"/>
    <property type="match status" value="2"/>
</dbReference>
<reference evidence="4 5" key="1">
    <citation type="submission" date="2017-03" db="EMBL/GenBank/DDBJ databases">
        <title>Whole genome sequences of fourteen strains of Bradyrhizobium canariense and one strain of Bradyrhizobium japonicum isolated from Lupinus (Papilionoideae: Genisteae) species in Algeria.</title>
        <authorList>
            <person name="Crovadore J."/>
            <person name="Chekireb D."/>
            <person name="Brachmann A."/>
            <person name="Chablais R."/>
            <person name="Cochard B."/>
            <person name="Lefort F."/>
        </authorList>
    </citation>
    <scope>NUCLEOTIDE SEQUENCE [LARGE SCALE GENOMIC DNA]</scope>
    <source>
        <strain evidence="4 5">UBMA197</strain>
    </source>
</reference>
<dbReference type="InterPro" id="IPR011045">
    <property type="entry name" value="N2O_reductase_N"/>
</dbReference>
<dbReference type="InterPro" id="IPR048433">
    <property type="entry name" value="YNCE-like_beta-prop"/>
</dbReference>
<feature type="chain" id="PRO_5012756623" description="YNCE-like beta-propeller domain-containing protein" evidence="2">
    <location>
        <begin position="28"/>
        <end position="489"/>
    </location>
</feature>
<dbReference type="PANTHER" id="PTHR47197:SF3">
    <property type="entry name" value="DIHYDRO-HEME D1 DEHYDROGENASE"/>
    <property type="match status" value="1"/>
</dbReference>
<proteinExistence type="predicted"/>
<evidence type="ECO:0000256" key="1">
    <source>
        <dbReference type="ARBA" id="ARBA00022729"/>
    </source>
</evidence>
<dbReference type="AlphaFoldDB" id="A0A1Y2JNI3"/>
<dbReference type="RefSeq" id="WP_085401540.1">
    <property type="nucleotide sequence ID" value="NZ_NAFL01000254.1"/>
</dbReference>
<organism evidence="4 5">
    <name type="scientific">Bradyrhizobium japonicum</name>
    <dbReference type="NCBI Taxonomy" id="375"/>
    <lineage>
        <taxon>Bacteria</taxon>
        <taxon>Pseudomonadati</taxon>
        <taxon>Pseudomonadota</taxon>
        <taxon>Alphaproteobacteria</taxon>
        <taxon>Hyphomicrobiales</taxon>
        <taxon>Nitrobacteraceae</taxon>
        <taxon>Bradyrhizobium</taxon>
    </lineage>
</organism>
<dbReference type="SUPFAM" id="SSF50974">
    <property type="entry name" value="Nitrous oxide reductase, N-terminal domain"/>
    <property type="match status" value="1"/>
</dbReference>
<dbReference type="PANTHER" id="PTHR47197">
    <property type="entry name" value="PROTEIN NIRF"/>
    <property type="match status" value="1"/>
</dbReference>
<evidence type="ECO:0000256" key="2">
    <source>
        <dbReference type="SAM" id="SignalP"/>
    </source>
</evidence>
<accession>A0A1Y2JNI3</accession>
<gene>
    <name evidence="4" type="ORF">BSZ19_21170</name>
</gene>
<dbReference type="InterPro" id="IPR015943">
    <property type="entry name" value="WD40/YVTN_repeat-like_dom_sf"/>
</dbReference>
<feature type="domain" description="YNCE-like beta-propeller" evidence="3">
    <location>
        <begin position="108"/>
        <end position="350"/>
    </location>
</feature>
<dbReference type="InterPro" id="IPR011964">
    <property type="entry name" value="YVTN_b-propeller_repeat"/>
</dbReference>
<comment type="caution">
    <text evidence="4">The sequence shown here is derived from an EMBL/GenBank/DDBJ whole genome shotgun (WGS) entry which is preliminary data.</text>
</comment>
<evidence type="ECO:0000259" key="3">
    <source>
        <dbReference type="Pfam" id="PF21783"/>
    </source>
</evidence>
<evidence type="ECO:0000313" key="5">
    <source>
        <dbReference type="Proteomes" id="UP000193335"/>
    </source>
</evidence>
<dbReference type="EMBL" id="NAFL01000254">
    <property type="protein sequence ID" value="OSJ31662.1"/>
    <property type="molecule type" value="Genomic_DNA"/>
</dbReference>
<feature type="signal peptide" evidence="2">
    <location>
        <begin position="1"/>
        <end position="27"/>
    </location>
</feature>
<dbReference type="InterPro" id="IPR051200">
    <property type="entry name" value="Host-pathogen_enzymatic-act"/>
</dbReference>
<dbReference type="Pfam" id="PF21783">
    <property type="entry name" value="YNCE"/>
    <property type="match status" value="1"/>
</dbReference>
<protein>
    <recommendedName>
        <fullName evidence="3">YNCE-like beta-propeller domain-containing protein</fullName>
    </recommendedName>
</protein>